<comment type="caution">
    <text evidence="1">The sequence shown here is derived from an EMBL/GenBank/DDBJ whole genome shotgun (WGS) entry which is preliminary data.</text>
</comment>
<dbReference type="AlphaFoldDB" id="X1GRS7"/>
<protein>
    <submittedName>
        <fullName evidence="1">Uncharacterized protein</fullName>
    </submittedName>
</protein>
<accession>X1GRS7</accession>
<name>X1GRS7_9ZZZZ</name>
<feature type="non-terminal residue" evidence="1">
    <location>
        <position position="1"/>
    </location>
</feature>
<reference evidence="1" key="1">
    <citation type="journal article" date="2014" name="Front. Microbiol.">
        <title>High frequency of phylogenetically diverse reductive dehalogenase-homologous genes in deep subseafloor sedimentary metagenomes.</title>
        <authorList>
            <person name="Kawai M."/>
            <person name="Futagami T."/>
            <person name="Toyoda A."/>
            <person name="Takaki Y."/>
            <person name="Nishi S."/>
            <person name="Hori S."/>
            <person name="Arai W."/>
            <person name="Tsubouchi T."/>
            <person name="Morono Y."/>
            <person name="Uchiyama I."/>
            <person name="Ito T."/>
            <person name="Fujiyama A."/>
            <person name="Inagaki F."/>
            <person name="Takami H."/>
        </authorList>
    </citation>
    <scope>NUCLEOTIDE SEQUENCE</scope>
    <source>
        <strain evidence="1">Expedition CK06-06</strain>
    </source>
</reference>
<dbReference type="EMBL" id="BARU01020145">
    <property type="protein sequence ID" value="GAH60581.1"/>
    <property type="molecule type" value="Genomic_DNA"/>
</dbReference>
<gene>
    <name evidence="1" type="ORF">S03H2_33116</name>
</gene>
<proteinExistence type="predicted"/>
<organism evidence="1">
    <name type="scientific">marine sediment metagenome</name>
    <dbReference type="NCBI Taxonomy" id="412755"/>
    <lineage>
        <taxon>unclassified sequences</taxon>
        <taxon>metagenomes</taxon>
        <taxon>ecological metagenomes</taxon>
    </lineage>
</organism>
<evidence type="ECO:0000313" key="1">
    <source>
        <dbReference type="EMBL" id="GAH60581.1"/>
    </source>
</evidence>
<sequence length="53" mass="5849">HPVLTVVFAKDRISISFGCDDSREYGHISRDRLAAGIPYSELSIFVPALISEV</sequence>